<protein>
    <submittedName>
        <fullName evidence="1">Uncharacterized protein</fullName>
    </submittedName>
</protein>
<organism evidence="1 2">
    <name type="scientific">Pseudomonas putida</name>
    <name type="common">Arthrobacter siderocapsulatus</name>
    <dbReference type="NCBI Taxonomy" id="303"/>
    <lineage>
        <taxon>Bacteria</taxon>
        <taxon>Pseudomonadati</taxon>
        <taxon>Pseudomonadota</taxon>
        <taxon>Gammaproteobacteria</taxon>
        <taxon>Pseudomonadales</taxon>
        <taxon>Pseudomonadaceae</taxon>
        <taxon>Pseudomonas</taxon>
    </lineage>
</organism>
<dbReference type="AlphaFoldDB" id="A0A7Y7ZFP3"/>
<dbReference type="Proteomes" id="UP000542695">
    <property type="component" value="Unassembled WGS sequence"/>
</dbReference>
<accession>A0A7Y7ZFP3</accession>
<name>A0A7Y7ZFP3_PSEPU</name>
<dbReference type="EMBL" id="JACARV010000080">
    <property type="protein sequence ID" value="NWC83160.1"/>
    <property type="molecule type" value="Genomic_DNA"/>
</dbReference>
<reference evidence="1 2" key="1">
    <citation type="submission" date="2020-04" db="EMBL/GenBank/DDBJ databases">
        <title>Molecular characterization of pseudomonads from Agaricus bisporus reveal novel blotch 2 pathogens in Western Europe.</title>
        <authorList>
            <person name="Taparia T."/>
            <person name="Krijger M."/>
            <person name="Haynes E."/>
            <person name="Elpinstone J.G."/>
            <person name="Noble R."/>
            <person name="Van Der Wolf J."/>
        </authorList>
    </citation>
    <scope>NUCLEOTIDE SEQUENCE [LARGE SCALE GENOMIC DNA]</scope>
    <source>
        <strain evidence="1 2">P7765</strain>
    </source>
</reference>
<evidence type="ECO:0000313" key="2">
    <source>
        <dbReference type="Proteomes" id="UP000542695"/>
    </source>
</evidence>
<sequence length="200" mass="22552">MMEMIFERLEQALKGNTQHLAELQKLRGARDVGEEVAVDLLGFTTKLQSMSIVDDALAGSIRIDLLFVQPVDALPEEPTQPVQQANPLQSEGRPMDKNGMVWLLDQTIKDLQRQKATEFRSRLFGECLAVHKTLVLIGWLDAAEAETLYLQIVEAHHRALEQCLHAGEVISPDVLRKEAFRKRQAEQRQPVSFGEVRTGN</sequence>
<evidence type="ECO:0000313" key="1">
    <source>
        <dbReference type="EMBL" id="NWC83160.1"/>
    </source>
</evidence>
<comment type="caution">
    <text evidence="1">The sequence shown here is derived from an EMBL/GenBank/DDBJ whole genome shotgun (WGS) entry which is preliminary data.</text>
</comment>
<proteinExistence type="predicted"/>
<gene>
    <name evidence="1" type="ORF">HX798_23135</name>
</gene>